<comment type="caution">
    <text evidence="4">The sequence shown here is derived from an EMBL/GenBank/DDBJ whole genome shotgun (WGS) entry which is preliminary data.</text>
</comment>
<dbReference type="Pfam" id="PF00899">
    <property type="entry name" value="ThiF"/>
    <property type="match status" value="1"/>
</dbReference>
<dbReference type="RefSeq" id="WP_158633791.1">
    <property type="nucleotide sequence ID" value="NZ_SNZC01000001.1"/>
</dbReference>
<dbReference type="GO" id="GO:0005737">
    <property type="term" value="C:cytoplasm"/>
    <property type="evidence" value="ECO:0007669"/>
    <property type="project" value="TreeGrafter"/>
</dbReference>
<feature type="domain" description="THIF-type NAD/FAD binding fold" evidence="3">
    <location>
        <begin position="4"/>
        <end position="230"/>
    </location>
</feature>
<dbReference type="PANTHER" id="PTHR10953">
    <property type="entry name" value="UBIQUITIN-ACTIVATING ENZYME E1"/>
    <property type="match status" value="1"/>
</dbReference>
<dbReference type="Gene3D" id="3.40.50.720">
    <property type="entry name" value="NAD(P)-binding Rossmann-like Domain"/>
    <property type="match status" value="1"/>
</dbReference>
<dbReference type="Proteomes" id="UP000315312">
    <property type="component" value="Unassembled WGS sequence"/>
</dbReference>
<feature type="transmembrane region" description="Helical" evidence="2">
    <location>
        <begin position="21"/>
        <end position="44"/>
    </location>
</feature>
<keyword evidence="2" id="KW-0472">Membrane</keyword>
<evidence type="ECO:0000256" key="1">
    <source>
        <dbReference type="ARBA" id="ARBA00009919"/>
    </source>
</evidence>
<sequence length="232" mass="25753">MKRYKQQIQLPEIGEKGQQKISQASVLVVGAGGLGTVVATYLVAMGVGKIGIVDFDTIEETNLHRQFLYSSNDLGKSKALVLTSKLKNQNEHLTICAYDEELTSSNFDEIIKNYSIVCDCTDNLNTRLIIDKNCFANEIPLVHGAVSDWQGYITLLHYKNKFQYQDLFDIKTLLQADSCESKGINSPVCGMIGSLMSNEVVKIILGIESNFDGGLLYVNVLNNTFKTLKLNK</sequence>
<keyword evidence="2" id="KW-0812">Transmembrane</keyword>
<organism evidence="4 5">
    <name type="scientific">Flavobacterium cheniae</name>
    <dbReference type="NCBI Taxonomy" id="295428"/>
    <lineage>
        <taxon>Bacteria</taxon>
        <taxon>Pseudomonadati</taxon>
        <taxon>Bacteroidota</taxon>
        <taxon>Flavobacteriia</taxon>
        <taxon>Flavobacteriales</taxon>
        <taxon>Flavobacteriaceae</taxon>
        <taxon>Flavobacterium</taxon>
    </lineage>
</organism>
<evidence type="ECO:0000313" key="4">
    <source>
        <dbReference type="EMBL" id="TWH95422.1"/>
    </source>
</evidence>
<dbReference type="SUPFAM" id="SSF69572">
    <property type="entry name" value="Activating enzymes of the ubiquitin-like proteins"/>
    <property type="match status" value="1"/>
</dbReference>
<dbReference type="InterPro" id="IPR045886">
    <property type="entry name" value="ThiF/MoeB/HesA"/>
</dbReference>
<reference evidence="4 5" key="1">
    <citation type="journal article" date="2015" name="Stand. Genomic Sci.">
        <title>Genomic Encyclopedia of Bacterial and Archaeal Type Strains, Phase III: the genomes of soil and plant-associated and newly described type strains.</title>
        <authorList>
            <person name="Whitman W.B."/>
            <person name="Woyke T."/>
            <person name="Klenk H.P."/>
            <person name="Zhou Y."/>
            <person name="Lilburn T.G."/>
            <person name="Beck B.J."/>
            <person name="De Vos P."/>
            <person name="Vandamme P."/>
            <person name="Eisen J.A."/>
            <person name="Garrity G."/>
            <person name="Hugenholtz P."/>
            <person name="Kyrpides N.C."/>
        </authorList>
    </citation>
    <scope>NUCLEOTIDE SEQUENCE [LARGE SCALE GENOMIC DNA]</scope>
    <source>
        <strain evidence="4 5">CGMCC 1.6844</strain>
    </source>
</reference>
<keyword evidence="2" id="KW-1133">Transmembrane helix</keyword>
<name>A0A562KJ55_9FLAO</name>
<accession>A0A562KJ55</accession>
<dbReference type="CDD" id="cd00757">
    <property type="entry name" value="ThiF_MoeB_HesA_family"/>
    <property type="match status" value="1"/>
</dbReference>
<proteinExistence type="inferred from homology"/>
<dbReference type="EMBL" id="VLKM01000004">
    <property type="protein sequence ID" value="TWH95422.1"/>
    <property type="molecule type" value="Genomic_DNA"/>
</dbReference>
<dbReference type="PANTHER" id="PTHR10953:SF102">
    <property type="entry name" value="ADENYLYLTRANSFERASE AND SULFURTRANSFERASE MOCS3"/>
    <property type="match status" value="1"/>
</dbReference>
<evidence type="ECO:0000259" key="3">
    <source>
        <dbReference type="Pfam" id="PF00899"/>
    </source>
</evidence>
<dbReference type="GO" id="GO:0008641">
    <property type="term" value="F:ubiquitin-like modifier activating enzyme activity"/>
    <property type="evidence" value="ECO:0007669"/>
    <property type="project" value="InterPro"/>
</dbReference>
<dbReference type="InterPro" id="IPR035985">
    <property type="entry name" value="Ubiquitin-activating_enz"/>
</dbReference>
<keyword evidence="4" id="KW-0808">Transferase</keyword>
<dbReference type="AlphaFoldDB" id="A0A562KJ55"/>
<dbReference type="GO" id="GO:0016779">
    <property type="term" value="F:nucleotidyltransferase activity"/>
    <property type="evidence" value="ECO:0007669"/>
    <property type="project" value="UniProtKB-KW"/>
</dbReference>
<evidence type="ECO:0000256" key="2">
    <source>
        <dbReference type="SAM" id="Phobius"/>
    </source>
</evidence>
<keyword evidence="4" id="KW-0548">Nucleotidyltransferase</keyword>
<dbReference type="GO" id="GO:0004792">
    <property type="term" value="F:thiosulfate-cyanide sulfurtransferase activity"/>
    <property type="evidence" value="ECO:0007669"/>
    <property type="project" value="TreeGrafter"/>
</dbReference>
<comment type="similarity">
    <text evidence="1">Belongs to the HesA/MoeB/ThiF family.</text>
</comment>
<evidence type="ECO:0000313" key="5">
    <source>
        <dbReference type="Proteomes" id="UP000315312"/>
    </source>
</evidence>
<dbReference type="FunFam" id="3.40.50.720:FF:000080">
    <property type="entry name" value="Thiazole biosynthesis adenylyltransferase ThiF"/>
    <property type="match status" value="1"/>
</dbReference>
<gene>
    <name evidence="4" type="ORF">IP97_01098</name>
</gene>
<keyword evidence="5" id="KW-1185">Reference proteome</keyword>
<protein>
    <submittedName>
        <fullName evidence="4">Adenylyltransferase/sulfurtransferase</fullName>
    </submittedName>
</protein>
<dbReference type="InterPro" id="IPR000594">
    <property type="entry name" value="ThiF_NAD_FAD-bd"/>
</dbReference>